<dbReference type="EMBL" id="JNSK01000014">
    <property type="protein sequence ID" value="KGA19305.1"/>
    <property type="molecule type" value="Genomic_DNA"/>
</dbReference>
<organism evidence="1">
    <name type="scientific">freshwater metagenome</name>
    <dbReference type="NCBI Taxonomy" id="449393"/>
    <lineage>
        <taxon>unclassified sequences</taxon>
        <taxon>metagenomes</taxon>
        <taxon>ecological metagenomes</taxon>
    </lineage>
</organism>
<accession>A0A094Q563</accession>
<sequence length="96" mass="10352">MNKRLIAFLSVLSLFLSSPLSPANAAAKAGAKCTKPGNIEVVKGKTFTCIKSGKKLVWNKGVSQTTGKNISAREQAYNSVRLIYNTNQGKLPKNKI</sequence>
<reference evidence="1" key="1">
    <citation type="submission" date="2014-05" db="EMBL/GenBank/DDBJ databases">
        <title>Key roles for freshwater Actinobacteria revealed by deep metagenomic sequencing.</title>
        <authorList>
            <person name="Ghai R."/>
            <person name="Mizuno C.M."/>
            <person name="Picazo A."/>
            <person name="Camacho A."/>
            <person name="Rodriguez-Valera F."/>
        </authorList>
    </citation>
    <scope>NUCLEOTIDE SEQUENCE</scope>
</reference>
<name>A0A094Q563_9ZZZZ</name>
<dbReference type="AlphaFoldDB" id="A0A094Q563"/>
<feature type="non-terminal residue" evidence="1">
    <location>
        <position position="96"/>
    </location>
</feature>
<gene>
    <name evidence="1" type="ORF">GM50_6140</name>
</gene>
<protein>
    <submittedName>
        <fullName evidence="1">Uncharacterized protein</fullName>
    </submittedName>
</protein>
<comment type="caution">
    <text evidence="1">The sequence shown here is derived from an EMBL/GenBank/DDBJ whole genome shotgun (WGS) entry which is preliminary data.</text>
</comment>
<proteinExistence type="predicted"/>
<evidence type="ECO:0000313" key="1">
    <source>
        <dbReference type="EMBL" id="KGA19305.1"/>
    </source>
</evidence>